<dbReference type="PROSITE" id="PS51446">
    <property type="entry name" value="PACIFASTIN"/>
    <property type="match status" value="3"/>
</dbReference>
<gene>
    <name evidence="10" type="ORF">QE152_g8218</name>
</gene>
<feature type="domain" description="Pacifastin" evidence="9">
    <location>
        <begin position="24"/>
        <end position="58"/>
    </location>
</feature>
<evidence type="ECO:0000256" key="8">
    <source>
        <dbReference type="SAM" id="SignalP"/>
    </source>
</evidence>
<feature type="chain" id="PRO_5043867202" evidence="8">
    <location>
        <begin position="23"/>
        <end position="207"/>
    </location>
</feature>
<keyword evidence="3 7" id="KW-0646">Protease inhibitor</keyword>
<feature type="domain" description="Pacifastin" evidence="9">
    <location>
        <begin position="137"/>
        <end position="171"/>
    </location>
</feature>
<accession>A0AAW1MDM5</accession>
<evidence type="ECO:0000313" key="10">
    <source>
        <dbReference type="EMBL" id="KAK9743916.1"/>
    </source>
</evidence>
<feature type="disulfide bond" evidence="7">
    <location>
        <begin position="150"/>
        <end position="168"/>
    </location>
</feature>
<evidence type="ECO:0000256" key="4">
    <source>
        <dbReference type="ARBA" id="ARBA00022900"/>
    </source>
</evidence>
<protein>
    <submittedName>
        <fullName evidence="10">Pacifastin inhibitor (LCMII)</fullName>
    </submittedName>
</protein>
<evidence type="ECO:0000313" key="11">
    <source>
        <dbReference type="Proteomes" id="UP001458880"/>
    </source>
</evidence>
<dbReference type="Pfam" id="PF05375">
    <property type="entry name" value="Pacifastin_I"/>
    <property type="match status" value="4"/>
</dbReference>
<evidence type="ECO:0000256" key="6">
    <source>
        <dbReference type="ARBA" id="ARBA00029459"/>
    </source>
</evidence>
<name>A0AAW1MDM5_POPJA</name>
<evidence type="ECO:0000256" key="5">
    <source>
        <dbReference type="ARBA" id="ARBA00023157"/>
    </source>
</evidence>
<keyword evidence="11" id="KW-1185">Reference proteome</keyword>
<proteinExistence type="inferred from homology"/>
<feature type="domain" description="Pacifastin" evidence="9">
    <location>
        <begin position="173"/>
        <end position="207"/>
    </location>
</feature>
<evidence type="ECO:0000256" key="2">
    <source>
        <dbReference type="ARBA" id="ARBA00022525"/>
    </source>
</evidence>
<keyword evidence="4 7" id="KW-0722">Serine protease inhibitor</keyword>
<evidence type="ECO:0000259" key="9">
    <source>
        <dbReference type="PROSITE" id="PS51446"/>
    </source>
</evidence>
<keyword evidence="5 7" id="KW-1015">Disulfide bond</keyword>
<dbReference type="GO" id="GO:0005576">
    <property type="term" value="C:extracellular region"/>
    <property type="evidence" value="ECO:0007669"/>
    <property type="project" value="UniProtKB-SubCell"/>
</dbReference>
<dbReference type="InterPro" id="IPR036201">
    <property type="entry name" value="Pacifastin_dom_sf"/>
</dbReference>
<reference evidence="10 11" key="1">
    <citation type="journal article" date="2024" name="BMC Genomics">
        <title>De novo assembly and annotation of Popillia japonica's genome with initial clues to its potential as an invasive pest.</title>
        <authorList>
            <person name="Cucini C."/>
            <person name="Boschi S."/>
            <person name="Funari R."/>
            <person name="Cardaioli E."/>
            <person name="Iannotti N."/>
            <person name="Marturano G."/>
            <person name="Paoli F."/>
            <person name="Bruttini M."/>
            <person name="Carapelli A."/>
            <person name="Frati F."/>
            <person name="Nardi F."/>
        </authorList>
    </citation>
    <scope>NUCLEOTIDE SEQUENCE [LARGE SCALE GENOMIC DNA]</scope>
    <source>
        <strain evidence="10">DMR45628</strain>
    </source>
</reference>
<feature type="disulfide bond" evidence="7">
    <location>
        <begin position="140"/>
        <end position="155"/>
    </location>
</feature>
<feature type="disulfide bond" evidence="7">
    <location>
        <begin position="27"/>
        <end position="42"/>
    </location>
</feature>
<dbReference type="AlphaFoldDB" id="A0AAW1MDM5"/>
<comment type="caution">
    <text evidence="7">Lacks conserved residue(s) required for the propagation of feature annotation.</text>
</comment>
<organism evidence="10 11">
    <name type="scientific">Popillia japonica</name>
    <name type="common">Japanese beetle</name>
    <dbReference type="NCBI Taxonomy" id="7064"/>
    <lineage>
        <taxon>Eukaryota</taxon>
        <taxon>Metazoa</taxon>
        <taxon>Ecdysozoa</taxon>
        <taxon>Arthropoda</taxon>
        <taxon>Hexapoda</taxon>
        <taxon>Insecta</taxon>
        <taxon>Pterygota</taxon>
        <taxon>Neoptera</taxon>
        <taxon>Endopterygota</taxon>
        <taxon>Coleoptera</taxon>
        <taxon>Polyphaga</taxon>
        <taxon>Scarabaeiformia</taxon>
        <taxon>Scarabaeidae</taxon>
        <taxon>Rutelinae</taxon>
        <taxon>Popillia</taxon>
    </lineage>
</organism>
<feature type="disulfide bond" evidence="7">
    <location>
        <begin position="153"/>
        <end position="163"/>
    </location>
</feature>
<dbReference type="InterPro" id="IPR008037">
    <property type="entry name" value="Pacifastin_dom"/>
</dbReference>
<feature type="disulfide bond" evidence="7">
    <location>
        <begin position="37"/>
        <end position="55"/>
    </location>
</feature>
<dbReference type="GO" id="GO:0004867">
    <property type="term" value="F:serine-type endopeptidase inhibitor activity"/>
    <property type="evidence" value="ECO:0007669"/>
    <property type="project" value="UniProtKB-UniRule"/>
</dbReference>
<keyword evidence="2" id="KW-0964">Secreted</keyword>
<comment type="similarity">
    <text evidence="6 7">Belongs to the protease inhibitor I19 family.</text>
</comment>
<comment type="caution">
    <text evidence="10">The sequence shown here is derived from an EMBL/GenBank/DDBJ whole genome shotgun (WGS) entry which is preliminary data.</text>
</comment>
<dbReference type="SUPFAM" id="SSF57283">
    <property type="entry name" value="PMP inhibitors"/>
    <property type="match status" value="4"/>
</dbReference>
<feature type="disulfide bond" evidence="7">
    <location>
        <begin position="40"/>
        <end position="50"/>
    </location>
</feature>
<dbReference type="Proteomes" id="UP001458880">
    <property type="component" value="Unassembled WGS sequence"/>
</dbReference>
<feature type="disulfide bond" evidence="7">
    <location>
        <begin position="176"/>
        <end position="191"/>
    </location>
</feature>
<evidence type="ECO:0000256" key="7">
    <source>
        <dbReference type="PROSITE-ProRule" id="PRU00776"/>
    </source>
</evidence>
<feature type="site" description="Reactive bond" evidence="7">
    <location>
        <begin position="52"/>
        <end position="53"/>
    </location>
</feature>
<comment type="subcellular location">
    <subcellularLocation>
        <location evidence="1">Secreted</location>
    </subcellularLocation>
</comment>
<dbReference type="PIRSF" id="PIRSF001625">
    <property type="entry name" value="Prot_inhib_pacifastin"/>
    <property type="match status" value="1"/>
</dbReference>
<evidence type="ECO:0000256" key="1">
    <source>
        <dbReference type="ARBA" id="ARBA00004613"/>
    </source>
</evidence>
<evidence type="ECO:0000256" key="3">
    <source>
        <dbReference type="ARBA" id="ARBA00022690"/>
    </source>
</evidence>
<sequence length="207" mass="22900">MRTLTVLLFVVVAVVLIETASASEAECESGQAKKEDCNDCFCTDNGLWACTAKACVEKRAIHHRHHEPECKVGEFKTDDCNRCRCVGFGKWACTRMRCIHKRDFPVPSDVQNVPCPPYDTFMLEFFLVVVLIQYSSAAECTPGETKRIDCNNCSCTPTGIWACSRRTCPSKRAAKCTPGESYKVDCNTCVCGKDGETSACTLRVCAH</sequence>
<feature type="signal peptide" evidence="8">
    <location>
        <begin position="1"/>
        <end position="22"/>
    </location>
</feature>
<dbReference type="InterPro" id="IPR016307">
    <property type="entry name" value="Prtase-inh_pacifastin"/>
</dbReference>
<dbReference type="EMBL" id="JASPKY010000064">
    <property type="protein sequence ID" value="KAK9743916.1"/>
    <property type="molecule type" value="Genomic_DNA"/>
</dbReference>
<keyword evidence="8" id="KW-0732">Signal</keyword>